<dbReference type="InterPro" id="IPR038630">
    <property type="entry name" value="L24e/L24_sf"/>
</dbReference>
<feature type="domain" description="Large ribosomal subunit protein eL24-related N-terminal" evidence="5">
    <location>
        <begin position="66"/>
        <end position="98"/>
    </location>
</feature>
<protein>
    <submittedName>
        <fullName evidence="6">60S ribosomal protein</fullName>
    </submittedName>
</protein>
<keyword evidence="6" id="KW-0689">Ribosomal protein</keyword>
<dbReference type="Proteomes" id="UP001164929">
    <property type="component" value="Chromosome 4"/>
</dbReference>
<keyword evidence="4" id="KW-0812">Transmembrane</keyword>
<dbReference type="InterPro" id="IPR023442">
    <property type="entry name" value="Ribosomal_eL24_CS"/>
</dbReference>
<dbReference type="SUPFAM" id="SSF57716">
    <property type="entry name" value="Glucocorticoid receptor-like (DNA-binding domain)"/>
    <property type="match status" value="2"/>
</dbReference>
<keyword evidence="7" id="KW-1185">Reference proteome</keyword>
<keyword evidence="4" id="KW-1133">Transmembrane helix</keyword>
<reference evidence="6 7" key="1">
    <citation type="journal article" date="2023" name="Mol. Ecol. Resour.">
        <title>Chromosome-level genome assembly of a triploid poplar Populus alba 'Berolinensis'.</title>
        <authorList>
            <person name="Chen S."/>
            <person name="Yu Y."/>
            <person name="Wang X."/>
            <person name="Wang S."/>
            <person name="Zhang T."/>
            <person name="Zhou Y."/>
            <person name="He R."/>
            <person name="Meng N."/>
            <person name="Wang Y."/>
            <person name="Liu W."/>
            <person name="Liu Z."/>
            <person name="Liu J."/>
            <person name="Guo Q."/>
            <person name="Huang H."/>
            <person name="Sederoff R.R."/>
            <person name="Wang G."/>
            <person name="Qu G."/>
            <person name="Chen S."/>
        </authorList>
    </citation>
    <scope>NUCLEOTIDE SEQUENCE [LARGE SCALE GENOMIC DNA]</scope>
    <source>
        <strain evidence="6">SC-2020</strain>
    </source>
</reference>
<dbReference type="Pfam" id="PF01246">
    <property type="entry name" value="Ribosomal_L24e"/>
    <property type="match status" value="2"/>
</dbReference>
<evidence type="ECO:0000256" key="1">
    <source>
        <dbReference type="ARBA" id="ARBA00004123"/>
    </source>
</evidence>
<dbReference type="CDD" id="cd00472">
    <property type="entry name" value="Ribosomal_L24e_L24"/>
    <property type="match status" value="1"/>
</dbReference>
<evidence type="ECO:0000256" key="2">
    <source>
        <dbReference type="ARBA" id="ARBA00005647"/>
    </source>
</evidence>
<gene>
    <name evidence="6" type="ORF">NC653_011920</name>
</gene>
<keyword evidence="3" id="KW-0539">Nucleus</keyword>
<evidence type="ECO:0000259" key="5">
    <source>
        <dbReference type="Pfam" id="PF01246"/>
    </source>
</evidence>
<name>A0AAD6W6Z8_9ROSI</name>
<dbReference type="GO" id="GO:0042273">
    <property type="term" value="P:ribosomal large subunit biogenesis"/>
    <property type="evidence" value="ECO:0007669"/>
    <property type="project" value="TreeGrafter"/>
</dbReference>
<dbReference type="InterPro" id="IPR056366">
    <property type="entry name" value="Ribosomal_eL24"/>
</dbReference>
<feature type="domain" description="Large ribosomal subunit protein eL24-related N-terminal" evidence="5">
    <location>
        <begin position="1"/>
        <end position="37"/>
    </location>
</feature>
<dbReference type="EMBL" id="JAQIZT010000004">
    <property type="protein sequence ID" value="KAJ7001655.1"/>
    <property type="molecule type" value="Genomic_DNA"/>
</dbReference>
<comment type="similarity">
    <text evidence="2">Belongs to the eukaryotic ribosomal protein eL24 family.</text>
</comment>
<comment type="caution">
    <text evidence="6">The sequence shown here is derived from an EMBL/GenBank/DDBJ whole genome shotgun (WGS) entry which is preliminary data.</text>
</comment>
<dbReference type="PANTHER" id="PTHR10792">
    <property type="entry name" value="60S RIBOSOMAL PROTEIN L24"/>
    <property type="match status" value="1"/>
</dbReference>
<evidence type="ECO:0000313" key="7">
    <source>
        <dbReference type="Proteomes" id="UP001164929"/>
    </source>
</evidence>
<dbReference type="GO" id="GO:0005730">
    <property type="term" value="C:nucleolus"/>
    <property type="evidence" value="ECO:0007669"/>
    <property type="project" value="TreeGrafter"/>
</dbReference>
<dbReference type="PANTHER" id="PTHR10792:SF8">
    <property type="entry name" value="RIBOSOME BIOGENESIS PROTEIN RLP24-RELATED"/>
    <property type="match status" value="1"/>
</dbReference>
<dbReference type="GO" id="GO:0005840">
    <property type="term" value="C:ribosome"/>
    <property type="evidence" value="ECO:0007669"/>
    <property type="project" value="UniProtKB-KW"/>
</dbReference>
<keyword evidence="6" id="KW-0687">Ribonucleoprotein</keyword>
<keyword evidence="4" id="KW-0472">Membrane</keyword>
<sequence length="270" mass="32187">MRLEKCWFCSSTVYPGHGIQFVRNDAKWLNWCFGRVSTAVSVVVHAPNWHVVWVDFVDPLVTGNPRSKCHKNFKMKRNPRKVKWTKAYRRLHGKDMTQDTTFEFERKRNRPERYDRNLAENTLKAIKKIDKVRSDRAASHIEKRSGKARSGERHKRNWSSRFTWSRLLKCFDKTNLSRYPRSKSRFLNQKARKIRQWKSDFVSQFFSLYFCFVLSVFLFFFFASYPVRRIAVVVLQHFCRCARLLSSLDTVATVITDHSTNKTNTNKRQD</sequence>
<dbReference type="InterPro" id="IPR000988">
    <property type="entry name" value="Ribosomal_eL24-rel_N"/>
</dbReference>
<evidence type="ECO:0000256" key="3">
    <source>
        <dbReference type="ARBA" id="ARBA00023242"/>
    </source>
</evidence>
<organism evidence="6 7">
    <name type="scientific">Populus alba x Populus x berolinensis</name>
    <dbReference type="NCBI Taxonomy" id="444605"/>
    <lineage>
        <taxon>Eukaryota</taxon>
        <taxon>Viridiplantae</taxon>
        <taxon>Streptophyta</taxon>
        <taxon>Embryophyta</taxon>
        <taxon>Tracheophyta</taxon>
        <taxon>Spermatophyta</taxon>
        <taxon>Magnoliopsida</taxon>
        <taxon>eudicotyledons</taxon>
        <taxon>Gunneridae</taxon>
        <taxon>Pentapetalae</taxon>
        <taxon>rosids</taxon>
        <taxon>fabids</taxon>
        <taxon>Malpighiales</taxon>
        <taxon>Salicaceae</taxon>
        <taxon>Saliceae</taxon>
        <taxon>Populus</taxon>
    </lineage>
</organism>
<dbReference type="AlphaFoldDB" id="A0AAD6W6Z8"/>
<evidence type="ECO:0000313" key="6">
    <source>
        <dbReference type="EMBL" id="KAJ7001655.1"/>
    </source>
</evidence>
<comment type="subcellular location">
    <subcellularLocation>
        <location evidence="1">Nucleus</location>
    </subcellularLocation>
</comment>
<feature type="transmembrane region" description="Helical" evidence="4">
    <location>
        <begin position="201"/>
        <end position="223"/>
    </location>
</feature>
<dbReference type="PROSITE" id="PS01073">
    <property type="entry name" value="RIBOSOMAL_L24E"/>
    <property type="match status" value="1"/>
</dbReference>
<evidence type="ECO:0000256" key="4">
    <source>
        <dbReference type="SAM" id="Phobius"/>
    </source>
</evidence>
<proteinExistence type="inferred from homology"/>
<dbReference type="GO" id="GO:0003735">
    <property type="term" value="F:structural constituent of ribosome"/>
    <property type="evidence" value="ECO:0007669"/>
    <property type="project" value="InterPro"/>
</dbReference>
<accession>A0AAD6W6Z8</accession>
<dbReference type="Gene3D" id="2.30.170.20">
    <property type="entry name" value="Ribosomal protein L24e"/>
    <property type="match status" value="2"/>
</dbReference>